<feature type="compositionally biased region" description="Polar residues" evidence="11">
    <location>
        <begin position="328"/>
        <end position="345"/>
    </location>
</feature>
<feature type="compositionally biased region" description="Low complexity" evidence="11">
    <location>
        <begin position="265"/>
        <end position="274"/>
    </location>
</feature>
<evidence type="ECO:0000256" key="9">
    <source>
        <dbReference type="ARBA" id="ARBA00023315"/>
    </source>
</evidence>
<feature type="region of interest" description="Disordered" evidence="11">
    <location>
        <begin position="227"/>
        <end position="248"/>
    </location>
</feature>
<comment type="subcellular location">
    <subcellularLocation>
        <location evidence="1">Nucleus</location>
    </subcellularLocation>
</comment>
<feature type="region of interest" description="Disordered" evidence="11">
    <location>
        <begin position="2480"/>
        <end position="2504"/>
    </location>
</feature>
<keyword evidence="3" id="KW-0808">Transferase</keyword>
<feature type="compositionally biased region" description="Polar residues" evidence="11">
    <location>
        <begin position="236"/>
        <end position="247"/>
    </location>
</feature>
<evidence type="ECO:0000256" key="8">
    <source>
        <dbReference type="ARBA" id="ARBA00023306"/>
    </source>
</evidence>
<feature type="region of interest" description="Disordered" evidence="11">
    <location>
        <begin position="740"/>
        <end position="765"/>
    </location>
</feature>
<feature type="compositionally biased region" description="Acidic residues" evidence="11">
    <location>
        <begin position="2534"/>
        <end position="2543"/>
    </location>
</feature>
<organism evidence="14 15">
    <name type="scientific">Gambusia affinis</name>
    <name type="common">Western mosquitofish</name>
    <name type="synonym">Heterandria affinis</name>
    <dbReference type="NCBI Taxonomy" id="33528"/>
    <lineage>
        <taxon>Eukaryota</taxon>
        <taxon>Metazoa</taxon>
        <taxon>Chordata</taxon>
        <taxon>Craniata</taxon>
        <taxon>Vertebrata</taxon>
        <taxon>Euteleostomi</taxon>
        <taxon>Actinopterygii</taxon>
        <taxon>Neopterygii</taxon>
        <taxon>Teleostei</taxon>
        <taxon>Neoteleostei</taxon>
        <taxon>Acanthomorphata</taxon>
        <taxon>Ovalentaria</taxon>
        <taxon>Atherinomorphae</taxon>
        <taxon>Cyprinodontiformes</taxon>
        <taxon>Poeciliidae</taxon>
        <taxon>Poeciliinae</taxon>
        <taxon>Gambusia</taxon>
    </lineage>
</organism>
<reference evidence="14 15" key="1">
    <citation type="journal article" date="2018" name="G3 (Bethesda)">
        <title>A High-Quality Reference Genome for the Invasive Mosquitofish Gambusia affinis Using a Chicago Library.</title>
        <authorList>
            <person name="Hoffberg S.L."/>
            <person name="Troendle N.J."/>
            <person name="Glenn T.C."/>
            <person name="Mahmud O."/>
            <person name="Louha S."/>
            <person name="Chalopin D."/>
            <person name="Bennetzen J.L."/>
            <person name="Mauricio R."/>
        </authorList>
    </citation>
    <scope>NUCLEOTIDE SEQUENCE [LARGE SCALE GENOMIC DNA]</scope>
    <source>
        <strain evidence="14">NE01/NJP1002.9</strain>
        <tissue evidence="14">Muscle</tissue>
    </source>
</reference>
<comment type="caution">
    <text evidence="14">The sequence shown here is derived from an EMBL/GenBank/DDBJ whole genome shotgun (WGS) entry which is preliminary data.</text>
</comment>
<feature type="region of interest" description="Disordered" evidence="11">
    <location>
        <begin position="2015"/>
        <end position="2037"/>
    </location>
</feature>
<feature type="compositionally biased region" description="Basic and acidic residues" evidence="11">
    <location>
        <begin position="346"/>
        <end position="358"/>
    </location>
</feature>
<feature type="compositionally biased region" description="Low complexity" evidence="11">
    <location>
        <begin position="183"/>
        <end position="200"/>
    </location>
</feature>
<evidence type="ECO:0000256" key="4">
    <source>
        <dbReference type="ARBA" id="ARBA00022723"/>
    </source>
</evidence>
<feature type="region of interest" description="Disordered" evidence="11">
    <location>
        <begin position="263"/>
        <end position="428"/>
    </location>
</feature>
<keyword evidence="15" id="KW-1185">Reference proteome</keyword>
<dbReference type="Pfam" id="PF13880">
    <property type="entry name" value="Acetyltransf_13"/>
    <property type="match status" value="1"/>
</dbReference>
<dbReference type="EMBL" id="NHOQ01002355">
    <property type="protein sequence ID" value="PWA18092.1"/>
    <property type="molecule type" value="Genomic_DNA"/>
</dbReference>
<comment type="catalytic activity">
    <reaction evidence="10">
        <text>L-lysyl-[protein] + acetyl-CoA = N(6)-acetyl-L-lysyl-[protein] + CoA + H(+)</text>
        <dbReference type="Rhea" id="RHEA:45948"/>
        <dbReference type="Rhea" id="RHEA-COMP:9752"/>
        <dbReference type="Rhea" id="RHEA-COMP:10731"/>
        <dbReference type="ChEBI" id="CHEBI:15378"/>
        <dbReference type="ChEBI" id="CHEBI:29969"/>
        <dbReference type="ChEBI" id="CHEBI:57287"/>
        <dbReference type="ChEBI" id="CHEBI:57288"/>
        <dbReference type="ChEBI" id="CHEBI:61930"/>
    </reaction>
</comment>
<feature type="region of interest" description="Disordered" evidence="11">
    <location>
        <begin position="1906"/>
        <end position="1949"/>
    </location>
</feature>
<gene>
    <name evidence="14" type="ORF">CCH79_00004064</name>
</gene>
<feature type="compositionally biased region" description="Polar residues" evidence="11">
    <location>
        <begin position="96"/>
        <end position="110"/>
    </location>
</feature>
<dbReference type="STRING" id="33528.ENSGAFP00000000984"/>
<dbReference type="PANTHER" id="PTHR45884:SF1">
    <property type="entry name" value="N-ACETYLTRANSFERASE ESCO1"/>
    <property type="match status" value="1"/>
</dbReference>
<feature type="compositionally biased region" description="Pro residues" evidence="11">
    <location>
        <begin position="2812"/>
        <end position="2824"/>
    </location>
</feature>
<feature type="compositionally biased region" description="Acidic residues" evidence="11">
    <location>
        <begin position="2948"/>
        <end position="2957"/>
    </location>
</feature>
<feature type="region of interest" description="Disordered" evidence="11">
    <location>
        <begin position="2795"/>
        <end position="3133"/>
    </location>
</feature>
<feature type="domain" description="N-acetyltransferase ESCO acetyl-transferase" evidence="13">
    <location>
        <begin position="3394"/>
        <end position="3462"/>
    </location>
</feature>
<dbReference type="PANTHER" id="PTHR45884">
    <property type="entry name" value="N-ACETYLTRANSFERASE ECO"/>
    <property type="match status" value="1"/>
</dbReference>
<evidence type="ECO:0000313" key="14">
    <source>
        <dbReference type="EMBL" id="PWA18092.1"/>
    </source>
</evidence>
<evidence type="ECO:0000259" key="13">
    <source>
        <dbReference type="Pfam" id="PF13880"/>
    </source>
</evidence>
<dbReference type="GO" id="GO:0007064">
    <property type="term" value="P:mitotic sister chromatid cohesion"/>
    <property type="evidence" value="ECO:0007669"/>
    <property type="project" value="TreeGrafter"/>
</dbReference>
<dbReference type="Proteomes" id="UP000250572">
    <property type="component" value="Unassembled WGS sequence"/>
</dbReference>
<evidence type="ECO:0000256" key="2">
    <source>
        <dbReference type="ARBA" id="ARBA00005816"/>
    </source>
</evidence>
<evidence type="ECO:0000259" key="12">
    <source>
        <dbReference type="Pfam" id="PF13878"/>
    </source>
</evidence>
<dbReference type="Pfam" id="PF13878">
    <property type="entry name" value="zf-C2H2_3"/>
    <property type="match status" value="1"/>
</dbReference>
<dbReference type="GO" id="GO:0005634">
    <property type="term" value="C:nucleus"/>
    <property type="evidence" value="ECO:0007669"/>
    <property type="project" value="UniProtKB-SubCell"/>
</dbReference>
<keyword evidence="9" id="KW-0012">Acyltransferase</keyword>
<feature type="compositionally biased region" description="Low complexity" evidence="11">
    <location>
        <begin position="62"/>
        <end position="71"/>
    </location>
</feature>
<evidence type="ECO:0000256" key="7">
    <source>
        <dbReference type="ARBA" id="ARBA00023242"/>
    </source>
</evidence>
<feature type="compositionally biased region" description="Basic and acidic residues" evidence="11">
    <location>
        <begin position="2850"/>
        <end position="2873"/>
    </location>
</feature>
<feature type="compositionally biased region" description="Basic and acidic residues" evidence="11">
    <location>
        <begin position="3207"/>
        <end position="3238"/>
    </location>
</feature>
<evidence type="ECO:0000256" key="11">
    <source>
        <dbReference type="SAM" id="MobiDB-lite"/>
    </source>
</evidence>
<proteinExistence type="inferred from homology"/>
<feature type="region of interest" description="Disordered" evidence="11">
    <location>
        <begin position="2533"/>
        <end position="2606"/>
    </location>
</feature>
<evidence type="ECO:0000256" key="5">
    <source>
        <dbReference type="ARBA" id="ARBA00022771"/>
    </source>
</evidence>
<feature type="compositionally biased region" description="Polar residues" evidence="11">
    <location>
        <begin position="3106"/>
        <end position="3116"/>
    </location>
</feature>
<feature type="region of interest" description="Disordered" evidence="11">
    <location>
        <begin position="3206"/>
        <end position="3238"/>
    </location>
</feature>
<keyword evidence="5" id="KW-0863">Zinc-finger</keyword>
<feature type="compositionally biased region" description="Polar residues" evidence="11">
    <location>
        <begin position="1933"/>
        <end position="1949"/>
    </location>
</feature>
<feature type="compositionally biased region" description="Polar residues" evidence="11">
    <location>
        <begin position="2985"/>
        <end position="3028"/>
    </location>
</feature>
<dbReference type="GO" id="GO:0008270">
    <property type="term" value="F:zinc ion binding"/>
    <property type="evidence" value="ECO:0007669"/>
    <property type="project" value="UniProtKB-KW"/>
</dbReference>
<feature type="compositionally biased region" description="Low complexity" evidence="11">
    <location>
        <begin position="3033"/>
        <end position="3051"/>
    </location>
</feature>
<keyword evidence="8" id="KW-0131">Cell cycle</keyword>
<feature type="compositionally biased region" description="Low complexity" evidence="11">
    <location>
        <begin position="3117"/>
        <end position="3127"/>
    </location>
</feature>
<feature type="region of interest" description="Disordered" evidence="11">
    <location>
        <begin position="1347"/>
        <end position="1369"/>
    </location>
</feature>
<feature type="compositionally biased region" description="Basic and acidic residues" evidence="11">
    <location>
        <begin position="1922"/>
        <end position="1932"/>
    </location>
</feature>
<dbReference type="GO" id="GO:0000785">
    <property type="term" value="C:chromatin"/>
    <property type="evidence" value="ECO:0007669"/>
    <property type="project" value="TreeGrafter"/>
</dbReference>
<feature type="region of interest" description="Disordered" evidence="11">
    <location>
        <begin position="3524"/>
        <end position="3558"/>
    </location>
</feature>
<feature type="compositionally biased region" description="Basic and acidic residues" evidence="11">
    <location>
        <begin position="365"/>
        <end position="375"/>
    </location>
</feature>
<name>A0A315VG46_GAMAF</name>
<comment type="similarity">
    <text evidence="2">Belongs to the acetyltransferase family. ECO subfamily.</text>
</comment>
<feature type="domain" description="N-acetyltransferase ESCO zinc-finger" evidence="12">
    <location>
        <begin position="3240"/>
        <end position="3275"/>
    </location>
</feature>
<feature type="compositionally biased region" description="Basic and acidic residues" evidence="11">
    <location>
        <begin position="111"/>
        <end position="136"/>
    </location>
</feature>
<feature type="compositionally biased region" description="Basic and acidic residues" evidence="11">
    <location>
        <begin position="2553"/>
        <end position="2596"/>
    </location>
</feature>
<accession>A0A315VG46</accession>
<sequence length="3558" mass="390007">MPASKRELSPPESQSKMRKVEEDGDDLQSKTGPTSKSPNTGTQQAKQKRSSMEDENNSLKQSSPSNDSSPTPSDPPFKKAKLQTASSASYGEAPSLQANSKGSLKQTASAESDKELSSDTCKVDLFRERDDEDKARCIKTYSNKVKAKRKAEEGTSDPLDMSHDSSPASSDSVQIEHNYGRNLDSTSSQSLSDTDQQETSVDASNLVVSERETGDLAAEKMQLLEFESQENKTSSRENILVSSSQGEEQIDKIGSTKILKGVDNETLSSSEETLCSVPEDVNTSCRGESRSPLSHQSPSEENQCNLKCETTKGEQKEPETRGGLSFGKVQNVSSDETNSPSVTENCKQETQTDRRVTKGEPLTSLKEESNPEERHHKAPGTDGDLCEDLNKTQENSEERLEESSRKRVDLQSPYTGASSDLPAEEQNHSLIRDTQSYCREIYDKNQTADPSENIVVPLNHIIQDNMTKVESSNVDKESVTIIQSAAVPKIQDKEDLAASNPSVMVDLQIWESTANPSTDFQKQENVGIMASKETVSEAEKQNITKIQIGITSDIINPSTPVVMQKQEFYEVREPSPTVVSTQSRDHVTVDKCEKMNTVECSGKFQGQSGIETQPVAVLKLLEHEPEIQVQENQVSESTTVEKDPKSPECFATMDETLTEVDMQTSNISKEVFDRTLIEQSRSQMKQLVSECTTGISDKAHKDLDSANSATETHKEVNKENKVMSEAVSNIAPIEETKIQLSNEPGDRPNTANKDLENANGSDQSQINVEEAAESKDDVCNIAKVKEMQSQFTEPITEIPEEAYRGQDGPCTAQAQININDLSAATSDEVSGITLLEEMQTQAIMEPTTKIAEEIQKDSVSLKWALQTQIHVNVTPDEVSKTASIQEVQNQMVSEPTISDKAHKDQEITRITVNAAAAESQEEKNSEVIAITVTQLVTPTDISNLTQTPIEVDVASEELCNMAPEEEIQTQVVGKSMIDISNEYQLETAGETVSLSPEVLQSQLVNEHVIDMINEVQEDPEHANCAPQTPIEIDVTEELPNLAPAEEMQTEIASKSPFDVSDEHLENAHSRSREDVACDSAQTQLEAASSSEGLQQQLMREPTTDISSKVQEHLDVTSVSSLTLIEVNKSENVSNIAPVEEMHPQMVNKCTIEVQDVGHTNLENANSTTRDNICVSVGQKQADGGIVGTSVEVSVTASVGEMQTQLAIESNNNIPDEYQRHSVHCVHVDQSELQADGEIPATSQMQSNYPPIDDTQPQLVGEPNIPNKTQKDLEKESCATWTPIEVLAEDVDMQTQLVSEPTTDLPKEVQKDFENANSAVETQVEVGPTLKFSTVGSFEKMQTQLVSEPNVGTPDKGHDSHKTSSHQSSLDITCAPDTAQSQVESDKEVVATSQEVSNFPPMEEMETQTVTGPVTEIPSDAQKNTNGAALLEVAAGSPNDVCNIAHTEEMQSPNVSEPNPDISAEPLVKNYNKVNVEIVTVTQIQMEVDTAVTKGSPVSPCSLHSNQNQTELDMETSEKSFNIGCVVEAHRQETLNVSEQTAGDNVDEVHDDVMIDNKSVNKTSCKECVTVEDNPIQSEMQCTSASEDFIATPLMEMQKEECRDETDVLSANYPAVEMQNKMSRHVEKNADSMTVTAAENKMETDAAVKSFASYSTTETQIHQIFDGTQSASDTNEGSEEVTKAVEEFVGVGENKIEMITIQPPEEISQPTMVVETKSQKSLDASQPAEDSNMSIENENETFKEPIVIGENLVKMETPKPLEEISQPTSNIQAQSQKAQQDLRLSFSPAPTEIHNQVSIKVTELVGEAKAVEKCTGIFENIMEIQAVPLEEIPQQISQRQTDTQKSLVKETVRNISKKSPERFPTMESDENENQISEECVTVAKSPNEMKIQTTTIIQEICHGNDKEDVRECPRSSDVSEEVEMQRTERREEISQPTFTEQKHSQSGQDVTEFTADTQISSSLLQPETQIQRLDLCVENDNQTTRKSQSITEIQKEMEVKKSELPEGISHLMEEIQSQRDEVSELPADPQAEKDSPPAGRALTFISVNAQVVRPSVTDIHASETPAEIYFEKSVVHHQQQRGKEVAEEYGNEKEVTSLRENVLETEIKMETSAEMGKISSLETAAEHHNHMTKEINEHTTHISDKEPLPVPNFEVTRKTEPVVENIRTTTSLEDDIRRQLIDEISVDRPVSNLQDADGSKVVVLVCTQQDEYGGVQASEEEIRTANEMEIHFNENQVVYEPISSPESNSGGEIYTKIELGGSISVLDIQNTEIPLAVGDGANLSVNDVKLGIVHPQQEDKDEITVPNSQGLEDMEVQTTGEVQGPTYAQLEQSNTTANTVDISATDGQSDDAAEKSERSAIPECTSAVEFPKEVQKNARLEDAQTHSEVEITDGASEEYVILEPVLENEIHLDILTQAAAESGLSNPPLDGGLLGKEPNQSILNGSQKMEIHEATENVKDASEASTEEVLPLDVFHSAQYSEDHTSSVDAEMSNTDTQPSTKDGNVAIMENPDRNLELQEVEILQDIEIGREIVVAEDDEEDDDVKIIKPPKQTSEDPPKSEERVVNKNKDGISSVLKEKTEDDKKLPEVEKPKKQEMNTQARTKARLAALAEQKAAESKRAAQRQQLNLLALCQEIAEDIATDSMLLKRIEEEKQAAVAAAAKAEASKREQPAVTSQDAEPDNVASPAGPEGNSTSVTPALESSAVQPSMAESAEPKPATEPQKRRFFISQISVPLKAHEKKKLTRYQRLRQVELQREKMSWARVKKLKSDQANQMFSDIDWQAPFSGGFLMNPITTLPPPATSPSITSPASPAPANKPVPPKPESPKAEPAATEPTKTENSPTQPPKLETTRTELSKKETDKVQPLKAETTKPEPPVVEVRRSTRQSRAQASQPAAATPGPAPKVTRSAAKRTLPAVPPPMPNGLKAQKLKPVEYTPYKPRPKYSPDDFELDDDDMLLVAPKKPNQPTQPPRPGIPAQRPVPSLKTTDSLQLPTQAKLKVQSTPGQISAQSKSTTAAQPQIKPTQIKPTVPTPQSKSTSAASSKPVSSKTNLAGVQPEPATNIPPLSKTAGENVTLPKQPAPTEDKPPQSKPSVASVPQKPENPPTQENNKPKGTSGSSSPVSASSFTPENSTNISAATKCEEISAGSLLLLSSQFNAGQICYFCFQPFKLLCLNINHASILESLSCPPVTMTVLPPGSNTELALTEEKTSEKPCQHGEEKPQEAATHQEVDKDGTQTDVGQKHFGPEACSVCGMLYSAANPEDESQHLLFHNQFVSAVKYVGWKKERIMAEYPDGKIILVLPDDPKYALKKVEEIREMVDNDLGFQQVETKCPSQTKTFLFISIDKKVAGCLIAEHIQEGYRVIEENPPEGSEGEKVMFEHQRAWCCSTTPEPAICGISRIWVVGVMRRRAIATRLIECLRNNFIYGSYLSKDEIAFSDPTPDGKLFATHYFGTSQFLVYNFVSGTRSIQPKTDSAVLKYKSHLHLHRHAAILIHPKGLLDVVIIGRNAVLPFITIPVAETGDGGGQGPPHQIAQYPPTVSPGRPVAEGQPSDGTS</sequence>
<feature type="compositionally biased region" description="Low complexity" evidence="11">
    <location>
        <begin position="2829"/>
        <end position="2840"/>
    </location>
</feature>
<dbReference type="InterPro" id="IPR028009">
    <property type="entry name" value="ESCO_Acetyltransf_dom"/>
</dbReference>
<dbReference type="GO" id="GO:0061733">
    <property type="term" value="F:protein-lysine-acetyltransferase activity"/>
    <property type="evidence" value="ECO:0007669"/>
    <property type="project" value="TreeGrafter"/>
</dbReference>
<keyword evidence="7" id="KW-0539">Nucleus</keyword>
<feature type="compositionally biased region" description="Polar residues" evidence="11">
    <location>
        <begin position="281"/>
        <end position="305"/>
    </location>
</feature>
<evidence type="ECO:0000256" key="3">
    <source>
        <dbReference type="ARBA" id="ARBA00022679"/>
    </source>
</evidence>
<feature type="region of interest" description="Disordered" evidence="11">
    <location>
        <begin position="2339"/>
        <end position="2359"/>
    </location>
</feature>
<keyword evidence="6" id="KW-0862">Zinc</keyword>
<protein>
    <submittedName>
        <fullName evidence="14">Uncharacterized protein</fullName>
    </submittedName>
</protein>
<feature type="region of interest" description="Disordered" evidence="11">
    <location>
        <begin position="1"/>
        <end position="214"/>
    </location>
</feature>
<feature type="region of interest" description="Disordered" evidence="11">
    <location>
        <begin position="2661"/>
        <end position="2725"/>
    </location>
</feature>
<evidence type="ECO:0000256" key="10">
    <source>
        <dbReference type="ARBA" id="ARBA00047902"/>
    </source>
</evidence>
<feature type="compositionally biased region" description="Polar residues" evidence="11">
    <location>
        <begin position="29"/>
        <end position="45"/>
    </location>
</feature>
<feature type="compositionally biased region" description="Polar residues" evidence="11">
    <location>
        <begin position="2491"/>
        <end position="2502"/>
    </location>
</feature>
<evidence type="ECO:0000256" key="6">
    <source>
        <dbReference type="ARBA" id="ARBA00022833"/>
    </source>
</evidence>
<feature type="compositionally biased region" description="Basic and acidic residues" evidence="11">
    <location>
        <begin position="309"/>
        <end position="320"/>
    </location>
</feature>
<feature type="compositionally biased region" description="Basic and acidic residues" evidence="11">
    <location>
        <begin position="388"/>
        <end position="409"/>
    </location>
</feature>
<evidence type="ECO:0000256" key="1">
    <source>
        <dbReference type="ARBA" id="ARBA00004123"/>
    </source>
</evidence>
<keyword evidence="4" id="KW-0479">Metal-binding</keyword>
<evidence type="ECO:0000313" key="15">
    <source>
        <dbReference type="Proteomes" id="UP000250572"/>
    </source>
</evidence>
<dbReference type="InterPro" id="IPR028005">
    <property type="entry name" value="AcTrfase_ESCO_Znf_dom"/>
</dbReference>
<feature type="compositionally biased region" description="Low complexity" evidence="11">
    <location>
        <begin position="2887"/>
        <end position="2900"/>
    </location>
</feature>